<evidence type="ECO:0000313" key="7">
    <source>
        <dbReference type="EMBL" id="WFP91057.1"/>
    </source>
</evidence>
<evidence type="ECO:0000256" key="2">
    <source>
        <dbReference type="ARBA" id="ARBA00009272"/>
    </source>
</evidence>
<dbReference type="GO" id="GO:0071973">
    <property type="term" value="P:bacterial-type flagellum-dependent cell motility"/>
    <property type="evidence" value="ECO:0007669"/>
    <property type="project" value="InterPro"/>
</dbReference>
<keyword evidence="6" id="KW-0282">Flagellum</keyword>
<proteinExistence type="inferred from homology"/>
<evidence type="ECO:0000256" key="5">
    <source>
        <dbReference type="SAM" id="MobiDB-lite"/>
    </source>
</evidence>
<evidence type="ECO:0000256" key="4">
    <source>
        <dbReference type="HAMAP-Rule" id="MF_00724"/>
    </source>
</evidence>
<dbReference type="PANTHER" id="PTHR34653">
    <property type="match status" value="1"/>
</dbReference>
<evidence type="ECO:0000256" key="1">
    <source>
        <dbReference type="ARBA" id="ARBA00004117"/>
    </source>
</evidence>
<dbReference type="GeneID" id="29517183"/>
<dbReference type="HAMAP" id="MF_00724">
    <property type="entry name" value="FliE"/>
    <property type="match status" value="1"/>
</dbReference>
<dbReference type="Proteomes" id="UP001214094">
    <property type="component" value="Chromosome"/>
</dbReference>
<dbReference type="Pfam" id="PF02049">
    <property type="entry name" value="FliE"/>
    <property type="match status" value="1"/>
</dbReference>
<dbReference type="GO" id="GO:0009425">
    <property type="term" value="C:bacterial-type flagellum basal body"/>
    <property type="evidence" value="ECO:0007669"/>
    <property type="project" value="UniProtKB-SubCell"/>
</dbReference>
<keyword evidence="3 4" id="KW-0975">Bacterial flagellum</keyword>
<dbReference type="AlphaFoldDB" id="A0A9Q8Y7D5"/>
<protein>
    <recommendedName>
        <fullName evidence="4">Flagellar hook-basal body complex protein FliE</fullName>
    </recommendedName>
</protein>
<reference evidence="7 9" key="2">
    <citation type="submission" date="2023-03" db="EMBL/GenBank/DDBJ databases">
        <title>Comparative genome and transcriptome analysis combination mining strategies for increasing vitamin B12 production of Ensifer adhaerens strain.</title>
        <authorList>
            <person name="Yongheng L."/>
        </authorList>
    </citation>
    <scope>NUCLEOTIDE SEQUENCE [LARGE SCALE GENOMIC DNA]</scope>
    <source>
        <strain evidence="7 9">Casida A-T305</strain>
    </source>
</reference>
<accession>A0A9Q8Y7D5</accession>
<organism evidence="6 8">
    <name type="scientific">Ensifer adhaerens</name>
    <name type="common">Sinorhizobium morelense</name>
    <dbReference type="NCBI Taxonomy" id="106592"/>
    <lineage>
        <taxon>Bacteria</taxon>
        <taxon>Pseudomonadati</taxon>
        <taxon>Pseudomonadota</taxon>
        <taxon>Alphaproteobacteria</taxon>
        <taxon>Hyphomicrobiales</taxon>
        <taxon>Rhizobiaceae</taxon>
        <taxon>Sinorhizobium/Ensifer group</taxon>
        <taxon>Ensifer</taxon>
    </lineage>
</organism>
<name>A0A9Q8Y7D5_ENSAD</name>
<dbReference type="PANTHER" id="PTHR34653:SF1">
    <property type="entry name" value="FLAGELLAR HOOK-BASAL BODY COMPLEX PROTEIN FLIE"/>
    <property type="match status" value="1"/>
</dbReference>
<sequence>MIDAVKSLGAFSVTKETDGTHSTSSSSSIFGMPAATQGVPQGQSFASVLGDMASDAIGAMKKAEGMSLDGIRGQANTREVVDAVMSAEQSLQTAIAIRDKVVTAYLEIARMQI</sequence>
<keyword evidence="6" id="KW-0969">Cilium</keyword>
<comment type="subcellular location">
    <subcellularLocation>
        <location evidence="1 4">Bacterial flagellum basal body</location>
    </subcellularLocation>
</comment>
<dbReference type="GO" id="GO:0003774">
    <property type="term" value="F:cytoskeletal motor activity"/>
    <property type="evidence" value="ECO:0007669"/>
    <property type="project" value="InterPro"/>
</dbReference>
<dbReference type="KEGG" id="eah:FA04_01380"/>
<evidence type="ECO:0000256" key="3">
    <source>
        <dbReference type="ARBA" id="ARBA00023143"/>
    </source>
</evidence>
<dbReference type="GO" id="GO:0005198">
    <property type="term" value="F:structural molecule activity"/>
    <property type="evidence" value="ECO:0007669"/>
    <property type="project" value="InterPro"/>
</dbReference>
<keyword evidence="9" id="KW-1185">Reference proteome</keyword>
<dbReference type="Proteomes" id="UP001055460">
    <property type="component" value="Chromosome"/>
</dbReference>
<dbReference type="EMBL" id="CP098807">
    <property type="protein sequence ID" value="USJ23673.1"/>
    <property type="molecule type" value="Genomic_DNA"/>
</dbReference>
<dbReference type="RefSeq" id="WP_034796908.1">
    <property type="nucleotide sequence ID" value="NZ_CAXURO020000001.1"/>
</dbReference>
<evidence type="ECO:0000313" key="8">
    <source>
        <dbReference type="Proteomes" id="UP001055460"/>
    </source>
</evidence>
<reference evidence="6" key="1">
    <citation type="submission" date="2022-06" db="EMBL/GenBank/DDBJ databases">
        <title>Physiological and biochemical characterization and genomic elucidation of a strain of the genus Ensifer adhaerens M8 that combines arsenic oxidation and chromium reduction.</title>
        <authorList>
            <person name="Li X."/>
            <person name="Yu c."/>
        </authorList>
    </citation>
    <scope>NUCLEOTIDE SEQUENCE</scope>
    <source>
        <strain evidence="6">M8</strain>
    </source>
</reference>
<dbReference type="EMBL" id="CP121308">
    <property type="protein sequence ID" value="WFP91057.1"/>
    <property type="molecule type" value="Genomic_DNA"/>
</dbReference>
<evidence type="ECO:0000313" key="6">
    <source>
        <dbReference type="EMBL" id="USJ23673.1"/>
    </source>
</evidence>
<comment type="similarity">
    <text evidence="2 4">Belongs to the FliE family.</text>
</comment>
<dbReference type="InterPro" id="IPR001624">
    <property type="entry name" value="FliE"/>
</dbReference>
<feature type="region of interest" description="Disordered" evidence="5">
    <location>
        <begin position="15"/>
        <end position="35"/>
    </location>
</feature>
<gene>
    <name evidence="4 6" type="primary">fliE</name>
    <name evidence="6" type="ORF">NE863_01380</name>
    <name evidence="7" type="ORF">P4B07_01370</name>
</gene>
<keyword evidence="6" id="KW-0966">Cell projection</keyword>
<evidence type="ECO:0000313" key="9">
    <source>
        <dbReference type="Proteomes" id="UP001214094"/>
    </source>
</evidence>
<dbReference type="OrthoDB" id="9812413at2"/>